<dbReference type="GO" id="GO:0031122">
    <property type="term" value="P:cytoplasmic microtubule organization"/>
    <property type="evidence" value="ECO:0007669"/>
    <property type="project" value="InterPro"/>
</dbReference>
<dbReference type="PANTHER" id="PTHR11588">
    <property type="entry name" value="TUBULIN"/>
    <property type="match status" value="1"/>
</dbReference>
<dbReference type="WBParaSite" id="MBELARI_LOCUS21299">
    <property type="protein sequence ID" value="MBELARI_LOCUS21299"/>
    <property type="gene ID" value="MBELARI_LOCUS21299"/>
</dbReference>
<dbReference type="PRINTS" id="PR01161">
    <property type="entry name" value="TUBULIN"/>
</dbReference>
<protein>
    <recommendedName>
        <fullName evidence="8">Tubulin gamma chain</fullName>
    </recommendedName>
</protein>
<dbReference type="SUPFAM" id="SSF52490">
    <property type="entry name" value="Tubulin nucleotide-binding domain-like"/>
    <property type="match status" value="1"/>
</dbReference>
<dbReference type="AlphaFoldDB" id="A0AAF3F443"/>
<dbReference type="Proteomes" id="UP000887575">
    <property type="component" value="Unassembled WGS sequence"/>
</dbReference>
<dbReference type="GO" id="GO:0005874">
    <property type="term" value="C:microtubule"/>
    <property type="evidence" value="ECO:0007669"/>
    <property type="project" value="UniProtKB-KW"/>
</dbReference>
<sequence>MASLIGLHFGQCGNQIGFDFWKTLSNEHGLTSNGVARESPTGGQRNDRLDVFFSEGDQEKYIPRAVMVDLEPRVINGIFQSDYADFFKKTSSFMSADGGGAGNNWASGYAQGQKVSEDVLELIRLEAERADDLEGFMVTHSVSGGTGSGLGSFFIEKIRSEYPKKVIQTYSVFANQAGGTSDVIVSPYNSILTLARLIQEADGVVILDNTALHHIAGSHLRATSSNKFDHINYLVSRIMSMSTATIRFPAPLFSRMTSMLATLIPFAPLRFLQTSMHPVVDPRDAMDYNGKTNINNVLRQLLRPINLMISRPDHMSRSYQNLAKSKGVMLSGLAIMQGRINNEDFFNTTTAAQAMMRDEIQKPAWMDHNPMHFCRAPLSPFVETKVNVSGMMLANHTSAVTLLSHTLHQYSAMRSKNAYIDRFKNEDGFHLDEMDQSAELVNDIIEEYKNIENPEFFQPQ</sequence>
<keyword evidence="7" id="KW-0206">Cytoskeleton</keyword>
<name>A0AAF3F443_9BILA</name>
<feature type="domain" description="Tubulin/FtsZ GTPase" evidence="9">
    <location>
        <begin position="49"/>
        <end position="250"/>
    </location>
</feature>
<proteinExistence type="inferred from homology"/>
<dbReference type="InterPro" id="IPR036525">
    <property type="entry name" value="Tubulin/FtsZ_GTPase_sf"/>
</dbReference>
<dbReference type="Gene3D" id="1.10.287.600">
    <property type="entry name" value="Helix hairpin bin"/>
    <property type="match status" value="1"/>
</dbReference>
<evidence type="ECO:0000259" key="9">
    <source>
        <dbReference type="SMART" id="SM00864"/>
    </source>
</evidence>
<dbReference type="InterPro" id="IPR003008">
    <property type="entry name" value="Tubulin_FtsZ_GTPase"/>
</dbReference>
<dbReference type="PROSITE" id="PS00227">
    <property type="entry name" value="TUBULIN"/>
    <property type="match status" value="1"/>
</dbReference>
<dbReference type="GO" id="GO:0007020">
    <property type="term" value="P:microtubule nucleation"/>
    <property type="evidence" value="ECO:0007669"/>
    <property type="project" value="InterPro"/>
</dbReference>
<keyword evidence="4 8" id="KW-0493">Microtubule</keyword>
<dbReference type="PRINTS" id="PR01164">
    <property type="entry name" value="GAMMATUBULIN"/>
</dbReference>
<dbReference type="Pfam" id="PF03953">
    <property type="entry name" value="Tubulin_C"/>
    <property type="match status" value="1"/>
</dbReference>
<keyword evidence="5 8" id="KW-0547">Nucleotide-binding</keyword>
<dbReference type="InterPro" id="IPR037103">
    <property type="entry name" value="Tubulin/FtsZ-like_C"/>
</dbReference>
<evidence type="ECO:0000256" key="5">
    <source>
        <dbReference type="ARBA" id="ARBA00022741"/>
    </source>
</evidence>
<evidence type="ECO:0000256" key="2">
    <source>
        <dbReference type="ARBA" id="ARBA00009636"/>
    </source>
</evidence>
<dbReference type="InterPro" id="IPR000217">
    <property type="entry name" value="Tubulin"/>
</dbReference>
<evidence type="ECO:0000256" key="4">
    <source>
        <dbReference type="ARBA" id="ARBA00022701"/>
    </source>
</evidence>
<accession>A0AAF3F443</accession>
<evidence type="ECO:0000256" key="1">
    <source>
        <dbReference type="ARBA" id="ARBA00004267"/>
    </source>
</evidence>
<comment type="similarity">
    <text evidence="2 8">Belongs to the tubulin family.</text>
</comment>
<dbReference type="Gene3D" id="3.40.50.1440">
    <property type="entry name" value="Tubulin/FtsZ, GTPase domain"/>
    <property type="match status" value="1"/>
</dbReference>
<dbReference type="Pfam" id="PF00091">
    <property type="entry name" value="Tubulin"/>
    <property type="match status" value="1"/>
</dbReference>
<evidence type="ECO:0000256" key="7">
    <source>
        <dbReference type="ARBA" id="ARBA00023212"/>
    </source>
</evidence>
<dbReference type="InterPro" id="IPR017975">
    <property type="entry name" value="Tubulin_CS"/>
</dbReference>
<evidence type="ECO:0000313" key="10">
    <source>
        <dbReference type="Proteomes" id="UP000887575"/>
    </source>
</evidence>
<organism evidence="10 11">
    <name type="scientific">Mesorhabditis belari</name>
    <dbReference type="NCBI Taxonomy" id="2138241"/>
    <lineage>
        <taxon>Eukaryota</taxon>
        <taxon>Metazoa</taxon>
        <taxon>Ecdysozoa</taxon>
        <taxon>Nematoda</taxon>
        <taxon>Chromadorea</taxon>
        <taxon>Rhabditida</taxon>
        <taxon>Rhabditina</taxon>
        <taxon>Rhabditomorpha</taxon>
        <taxon>Rhabditoidea</taxon>
        <taxon>Rhabditidae</taxon>
        <taxon>Mesorhabditinae</taxon>
        <taxon>Mesorhabditis</taxon>
    </lineage>
</organism>
<dbReference type="Gene3D" id="3.30.1330.20">
    <property type="entry name" value="Tubulin/FtsZ, C-terminal domain"/>
    <property type="match status" value="1"/>
</dbReference>
<dbReference type="CDD" id="cd02188">
    <property type="entry name" value="gamma_tubulin"/>
    <property type="match status" value="1"/>
</dbReference>
<dbReference type="InterPro" id="IPR002454">
    <property type="entry name" value="Gamma_tubulin"/>
</dbReference>
<comment type="subcellular location">
    <subcellularLocation>
        <location evidence="1">Cytoplasm</location>
        <location evidence="1">Cytoskeleton</location>
        <location evidence="1">Microtubule organizing center</location>
    </subcellularLocation>
</comment>
<dbReference type="InterPro" id="IPR008280">
    <property type="entry name" value="Tub_FtsZ_C"/>
</dbReference>
<dbReference type="SMART" id="SM00864">
    <property type="entry name" value="Tubulin"/>
    <property type="match status" value="1"/>
</dbReference>
<comment type="function">
    <text evidence="8">Tubulin is the major constituent of microtubules, protein filaments consisting of alpha- and beta-tubulin heterodimers. Gamma-tubulin is a key component of the gamma-tubulin ring complex (gTuRC) which mediates microtubule nucleation. The gTuRC regulates the minus-end nucleation of alpha-beta tubulin heterodimers that grow into microtubule protafilaments, a critical step in centrosome duplication and spindle formation.</text>
</comment>
<keyword evidence="10" id="KW-1185">Reference proteome</keyword>
<keyword evidence="6 8" id="KW-0342">GTP-binding</keyword>
<reference evidence="11" key="1">
    <citation type="submission" date="2024-02" db="UniProtKB">
        <authorList>
            <consortium name="WormBaseParasite"/>
        </authorList>
    </citation>
    <scope>IDENTIFICATION</scope>
</reference>
<evidence type="ECO:0000313" key="11">
    <source>
        <dbReference type="WBParaSite" id="MBELARI_LOCUS21299"/>
    </source>
</evidence>
<dbReference type="GO" id="GO:0005525">
    <property type="term" value="F:GTP binding"/>
    <property type="evidence" value="ECO:0007669"/>
    <property type="project" value="UniProtKB-UniRule"/>
</dbReference>
<evidence type="ECO:0000256" key="6">
    <source>
        <dbReference type="ARBA" id="ARBA00023134"/>
    </source>
</evidence>
<keyword evidence="3" id="KW-0963">Cytoplasm</keyword>
<dbReference type="GO" id="GO:0000930">
    <property type="term" value="C:gamma-tubulin complex"/>
    <property type="evidence" value="ECO:0007669"/>
    <property type="project" value="InterPro"/>
</dbReference>
<evidence type="ECO:0000256" key="3">
    <source>
        <dbReference type="ARBA" id="ARBA00022490"/>
    </source>
</evidence>
<dbReference type="InterPro" id="IPR023123">
    <property type="entry name" value="Tubulin_C"/>
</dbReference>
<evidence type="ECO:0000256" key="8">
    <source>
        <dbReference type="RuleBase" id="RU000352"/>
    </source>
</evidence>
<dbReference type="SUPFAM" id="SSF55307">
    <property type="entry name" value="Tubulin C-terminal domain-like"/>
    <property type="match status" value="1"/>
</dbReference>
<dbReference type="InterPro" id="IPR018316">
    <property type="entry name" value="Tubulin/FtsZ_2-layer-sand-dom"/>
</dbReference>